<name>A0A1H7LHX8_RUMAL</name>
<reference evidence="1 2" key="1">
    <citation type="submission" date="2016-10" db="EMBL/GenBank/DDBJ databases">
        <authorList>
            <person name="de Groot N.N."/>
        </authorList>
    </citation>
    <scope>NUCLEOTIDE SEQUENCE [LARGE SCALE GENOMIC DNA]</scope>
    <source>
        <strain evidence="1 2">KH2T6</strain>
    </source>
</reference>
<proteinExistence type="predicted"/>
<accession>A0A1H7LHX8</accession>
<dbReference type="RefSeq" id="WP_074833687.1">
    <property type="nucleotide sequence ID" value="NZ_FOAT01000009.1"/>
</dbReference>
<dbReference type="AlphaFoldDB" id="A0A1H7LHX8"/>
<dbReference type="EMBL" id="FOAT01000009">
    <property type="protein sequence ID" value="SEK98496.1"/>
    <property type="molecule type" value="Genomic_DNA"/>
</dbReference>
<evidence type="ECO:0000313" key="2">
    <source>
        <dbReference type="Proteomes" id="UP000186015"/>
    </source>
</evidence>
<dbReference type="OrthoDB" id="1824487at2"/>
<sequence length="131" mass="15083">MVVMNPKGEVVIAHHGKKELRVKFCRDGIRARSELGYKSFYLYNKDLFVRSTESGYVSENLQFSLVRIERFLMNAMKIIGAGFEENAIPSESHKAAVLIMQNVSDTEMTSIERWADFDKKVDRLGGWFGNW</sequence>
<gene>
    <name evidence="1" type="ORF">SAMN05216469_10935</name>
</gene>
<organism evidence="1 2">
    <name type="scientific">Ruminococcus albus</name>
    <dbReference type="NCBI Taxonomy" id="1264"/>
    <lineage>
        <taxon>Bacteria</taxon>
        <taxon>Bacillati</taxon>
        <taxon>Bacillota</taxon>
        <taxon>Clostridia</taxon>
        <taxon>Eubacteriales</taxon>
        <taxon>Oscillospiraceae</taxon>
        <taxon>Ruminococcus</taxon>
    </lineage>
</organism>
<evidence type="ECO:0000313" key="1">
    <source>
        <dbReference type="EMBL" id="SEK98496.1"/>
    </source>
</evidence>
<protein>
    <submittedName>
        <fullName evidence="1">Uncharacterized protein</fullName>
    </submittedName>
</protein>
<dbReference type="Proteomes" id="UP000186015">
    <property type="component" value="Unassembled WGS sequence"/>
</dbReference>